<accession>A0A8H6B3N4</accession>
<protein>
    <submittedName>
        <fullName evidence="1">Putative thymine dioxygenase protein</fullName>
    </submittedName>
</protein>
<proteinExistence type="predicted"/>
<dbReference type="GeneID" id="59254730"/>
<evidence type="ECO:0000313" key="1">
    <source>
        <dbReference type="EMBL" id="KAF5878427.1"/>
    </source>
</evidence>
<dbReference type="SUPFAM" id="SSF51197">
    <property type="entry name" value="Clavaminate synthase-like"/>
    <property type="match status" value="1"/>
</dbReference>
<dbReference type="EMBL" id="JABFCT010000002">
    <property type="protein sequence ID" value="KAF5878427.1"/>
    <property type="molecule type" value="Genomic_DNA"/>
</dbReference>
<comment type="caution">
    <text evidence="1">The sequence shown here is derived from an EMBL/GenBank/DDBJ whole genome shotgun (WGS) entry which is preliminary data.</text>
</comment>
<gene>
    <name evidence="1" type="ORF">Bfra_000592</name>
</gene>
<dbReference type="Proteomes" id="UP000531561">
    <property type="component" value="Unassembled WGS sequence"/>
</dbReference>
<evidence type="ECO:0000313" key="2">
    <source>
        <dbReference type="Proteomes" id="UP000531561"/>
    </source>
</evidence>
<name>A0A8H6B3N4_9HELO</name>
<keyword evidence="1" id="KW-0223">Dioxygenase</keyword>
<keyword evidence="2" id="KW-1185">Reference proteome</keyword>
<dbReference type="GO" id="GO:0051213">
    <property type="term" value="F:dioxygenase activity"/>
    <property type="evidence" value="ECO:0007669"/>
    <property type="project" value="UniProtKB-KW"/>
</dbReference>
<sequence>MTQARYSIPYFCGPDTDKSIEVLEECAQEGEKRKYEAIVVGEYFKMRSALAYQRNNGNTSFELSAAIVKYQ</sequence>
<dbReference type="AlphaFoldDB" id="A0A8H6B3N4"/>
<dbReference type="RefSeq" id="XP_037197371.1">
    <property type="nucleotide sequence ID" value="XM_037331038.1"/>
</dbReference>
<organism evidence="1 2">
    <name type="scientific">Botrytis fragariae</name>
    <dbReference type="NCBI Taxonomy" id="1964551"/>
    <lineage>
        <taxon>Eukaryota</taxon>
        <taxon>Fungi</taxon>
        <taxon>Dikarya</taxon>
        <taxon>Ascomycota</taxon>
        <taxon>Pezizomycotina</taxon>
        <taxon>Leotiomycetes</taxon>
        <taxon>Helotiales</taxon>
        <taxon>Sclerotiniaceae</taxon>
        <taxon>Botrytis</taxon>
    </lineage>
</organism>
<keyword evidence="1" id="KW-0560">Oxidoreductase</keyword>
<dbReference type="Gene3D" id="2.60.120.330">
    <property type="entry name" value="B-lactam Antibiotic, Isopenicillin N Synthase, Chain"/>
    <property type="match status" value="1"/>
</dbReference>
<dbReference type="InterPro" id="IPR027443">
    <property type="entry name" value="IPNS-like_sf"/>
</dbReference>
<reference evidence="1 2" key="1">
    <citation type="journal article" date="2020" name="Phytopathology">
        <title>A high-quality genome resource of Botrytis fragariae, a new and rapidly spreading fungal pathogen causing strawberry gray mold in the U.S.A.</title>
        <authorList>
            <person name="Wu Y."/>
            <person name="Saski C.A."/>
            <person name="Schnabel G."/>
            <person name="Xiao S."/>
            <person name="Hu M."/>
        </authorList>
    </citation>
    <scope>NUCLEOTIDE SEQUENCE [LARGE SCALE GENOMIC DNA]</scope>
    <source>
        <strain evidence="1 2">BVB16</strain>
    </source>
</reference>